<feature type="domain" description="HTH cro/C1-type" evidence="1">
    <location>
        <begin position="18"/>
        <end position="61"/>
    </location>
</feature>
<dbReference type="InterPro" id="IPR001387">
    <property type="entry name" value="Cro/C1-type_HTH"/>
</dbReference>
<reference evidence="2 3" key="1">
    <citation type="submission" date="2019-08" db="EMBL/GenBank/DDBJ databases">
        <title>In-depth cultivation of the pig gut microbiome towards novel bacterial diversity and tailored functional studies.</title>
        <authorList>
            <person name="Wylensek D."/>
            <person name="Hitch T.C.A."/>
            <person name="Clavel T."/>
        </authorList>
    </citation>
    <scope>NUCLEOTIDE SEQUENCE [LARGE SCALE GENOMIC DNA]</scope>
    <source>
        <strain evidence="2 3">WCA-SAB-591-4A-A</strain>
    </source>
</reference>
<name>A0A6N7XCU6_9FIRM</name>
<dbReference type="RefSeq" id="WP_154537555.1">
    <property type="nucleotide sequence ID" value="NZ_VUNE01000002.1"/>
</dbReference>
<evidence type="ECO:0000259" key="1">
    <source>
        <dbReference type="PROSITE" id="PS50943"/>
    </source>
</evidence>
<evidence type="ECO:0000313" key="2">
    <source>
        <dbReference type="EMBL" id="MST62152.1"/>
    </source>
</evidence>
<dbReference type="PROSITE" id="PS50943">
    <property type="entry name" value="HTH_CROC1"/>
    <property type="match status" value="1"/>
</dbReference>
<dbReference type="Proteomes" id="UP000440713">
    <property type="component" value="Unassembled WGS sequence"/>
</dbReference>
<accession>A0A6N7XCU6</accession>
<dbReference type="EMBL" id="VUNE01000002">
    <property type="protein sequence ID" value="MST62152.1"/>
    <property type="molecule type" value="Genomic_DNA"/>
</dbReference>
<sequence length="485" mass="57040">MFDKKLDLLMKLLSVSNSELAKAVYIDPSYISKLRKGKRKAPKSSEFLFDISDYFVELADKKNMLHLLKDIVGCPDEDDTDEISLVVYEWLVLKDSVVDIVSKLMSDISANDFGELKNSERLIGLQSDKEMNITEYYYGIAGKKDCIKKIFGEIIKPDRSVTVFWKINEWDSHFFEEEDHYYEYYELTKELLDSDGKIVLLFSDEGYYIKLIILMNKFLPYFINKKIIPYLYNKADGYGVNAVILVENEITLLRLPNYENLDNAAFMSTNEIGMINYSKGLFDSLLSKSNPIIDVLEYDDVGAYIKGYEQICDMDGRYYYMEANLPFYSLPKALARKIDKEYPELNFYEVYEQSNRTYLSILKNNGGCEVFDIREREKYFFLFQGKLIEYSKSDFKCHLKEIISLLKKYERYEVYISKDIVKNTSLLINDKGGLIIERYNRKNKLIRAQDKKINKQFIRYIFNIREKSGLKTKEEVISFLRNLLD</sequence>
<proteinExistence type="predicted"/>
<gene>
    <name evidence="2" type="ORF">FYJ71_04075</name>
</gene>
<comment type="caution">
    <text evidence="2">The sequence shown here is derived from an EMBL/GenBank/DDBJ whole genome shotgun (WGS) entry which is preliminary data.</text>
</comment>
<keyword evidence="3" id="KW-1185">Reference proteome</keyword>
<organism evidence="2 3">
    <name type="scientific">Peptostreptococcus porci</name>
    <dbReference type="NCBI Taxonomy" id="2652282"/>
    <lineage>
        <taxon>Bacteria</taxon>
        <taxon>Bacillati</taxon>
        <taxon>Bacillota</taxon>
        <taxon>Clostridia</taxon>
        <taxon>Peptostreptococcales</taxon>
        <taxon>Peptostreptococcaceae</taxon>
        <taxon>Peptostreptococcus</taxon>
    </lineage>
</organism>
<evidence type="ECO:0000313" key="3">
    <source>
        <dbReference type="Proteomes" id="UP000440713"/>
    </source>
</evidence>
<protein>
    <recommendedName>
        <fullName evidence="1">HTH cro/C1-type domain-containing protein</fullName>
    </recommendedName>
</protein>
<dbReference type="AlphaFoldDB" id="A0A6N7XCU6"/>